<evidence type="ECO:0000313" key="2">
    <source>
        <dbReference type="Proteomes" id="UP001500575"/>
    </source>
</evidence>
<organism evidence="1 2">
    <name type="scientific">Nocardioides bigeumensis</name>
    <dbReference type="NCBI Taxonomy" id="433657"/>
    <lineage>
        <taxon>Bacteria</taxon>
        <taxon>Bacillati</taxon>
        <taxon>Actinomycetota</taxon>
        <taxon>Actinomycetes</taxon>
        <taxon>Propionibacteriales</taxon>
        <taxon>Nocardioidaceae</taxon>
        <taxon>Nocardioides</taxon>
    </lineage>
</organism>
<dbReference type="Pfam" id="PF13714">
    <property type="entry name" value="PEP_mutase"/>
    <property type="match status" value="1"/>
</dbReference>
<keyword evidence="1" id="KW-0456">Lyase</keyword>
<dbReference type="InterPro" id="IPR040442">
    <property type="entry name" value="Pyrv_kinase-like_dom_sf"/>
</dbReference>
<dbReference type="PANTHER" id="PTHR42905:SF16">
    <property type="entry name" value="CARBOXYPHOSPHONOENOLPYRUVATE PHOSPHONOMUTASE-LIKE PROTEIN (AFU_ORTHOLOGUE AFUA_5G07230)"/>
    <property type="match status" value="1"/>
</dbReference>
<dbReference type="EMBL" id="BAAAQQ010000001">
    <property type="protein sequence ID" value="GAA2113694.1"/>
    <property type="molecule type" value="Genomic_DNA"/>
</dbReference>
<dbReference type="PANTHER" id="PTHR42905">
    <property type="entry name" value="PHOSPHOENOLPYRUVATE CARBOXYLASE"/>
    <property type="match status" value="1"/>
</dbReference>
<dbReference type="GO" id="GO:0016829">
    <property type="term" value="F:lyase activity"/>
    <property type="evidence" value="ECO:0007669"/>
    <property type="project" value="UniProtKB-KW"/>
</dbReference>
<dbReference type="Proteomes" id="UP001500575">
    <property type="component" value="Unassembled WGS sequence"/>
</dbReference>
<evidence type="ECO:0000313" key="1">
    <source>
        <dbReference type="EMBL" id="GAA2113694.1"/>
    </source>
</evidence>
<comment type="caution">
    <text evidence="1">The sequence shown here is derived from an EMBL/GenBank/DDBJ whole genome shotgun (WGS) entry which is preliminary data.</text>
</comment>
<dbReference type="SUPFAM" id="SSF51621">
    <property type="entry name" value="Phosphoenolpyruvate/pyruvate domain"/>
    <property type="match status" value="1"/>
</dbReference>
<name>A0ABN2XPG3_9ACTN</name>
<dbReference type="Gene3D" id="3.20.20.60">
    <property type="entry name" value="Phosphoenolpyruvate-binding domains"/>
    <property type="match status" value="1"/>
</dbReference>
<sequence length="263" mass="27114">MTAAHGNAPQLATDLLALHQAPEILTVVNCWDVVSAKVAAGTEGTRALATASHSIAATLGYPDGEQIPVEEMLDMCGRIAAAVDVPVSADLEGGYGDAPETIRKAIGLGIVGANIEDQLKPLAEAAAQVEAIMAVAEREGVPDFVLNARTDAFVMAGDRDPVEVLADAIARGKAYLDAGAPVVFVPGRVGEAEAAALIDAFGARRLSLICTPVSLTPARMAELGVARVSFGPFAQRVALTAYQQLIEGAQRGEGLPGDVRPLN</sequence>
<gene>
    <name evidence="1" type="ORF">GCM10009843_01630</name>
</gene>
<dbReference type="RefSeq" id="WP_344301595.1">
    <property type="nucleotide sequence ID" value="NZ_BAAAQQ010000001.1"/>
</dbReference>
<dbReference type="InterPro" id="IPR039556">
    <property type="entry name" value="ICL/PEPM"/>
</dbReference>
<keyword evidence="2" id="KW-1185">Reference proteome</keyword>
<proteinExistence type="predicted"/>
<accession>A0ABN2XPG3</accession>
<reference evidence="1 2" key="1">
    <citation type="journal article" date="2019" name="Int. J. Syst. Evol. Microbiol.">
        <title>The Global Catalogue of Microorganisms (GCM) 10K type strain sequencing project: providing services to taxonomists for standard genome sequencing and annotation.</title>
        <authorList>
            <consortium name="The Broad Institute Genomics Platform"/>
            <consortium name="The Broad Institute Genome Sequencing Center for Infectious Disease"/>
            <person name="Wu L."/>
            <person name="Ma J."/>
        </authorList>
    </citation>
    <scope>NUCLEOTIDE SEQUENCE [LARGE SCALE GENOMIC DNA]</scope>
    <source>
        <strain evidence="1 2">JCM 16021</strain>
    </source>
</reference>
<dbReference type="CDD" id="cd00377">
    <property type="entry name" value="ICL_PEPM"/>
    <property type="match status" value="1"/>
</dbReference>
<dbReference type="InterPro" id="IPR015813">
    <property type="entry name" value="Pyrv/PenolPyrv_kinase-like_dom"/>
</dbReference>
<protein>
    <submittedName>
        <fullName evidence="1">Isocitrate lyase/phosphoenolpyruvate mutase family protein</fullName>
    </submittedName>
</protein>